<dbReference type="GO" id="GO:0004502">
    <property type="term" value="F:kynurenine 3-monooxygenase activity"/>
    <property type="evidence" value="ECO:0007669"/>
    <property type="project" value="TreeGrafter"/>
</dbReference>
<evidence type="ECO:0000256" key="3">
    <source>
        <dbReference type="ARBA" id="ARBA00022827"/>
    </source>
</evidence>
<proteinExistence type="predicted"/>
<evidence type="ECO:0000256" key="5">
    <source>
        <dbReference type="ARBA" id="ARBA00023002"/>
    </source>
</evidence>
<sequence length="510" mass="54438">MHAMRAFVVVCTAHALIAPPVRLRERTAPRATSGDYLAGLGQSTIEEVDAVVIGCGPAGLAAAVELKRRGFDRVVALERREAPDEFEVAKAYLYLVDRRGQRWTDAVGATDGIRARGVSNEGFSLTRIYPDEKGIFPTKPVLARPGAAQAVWIPRASLLAALAERAAHDGADLRFGVSVDGLRAADDGAVDIACGATTLRTPLVVGADGARSRVRDFLAKELPASSFEPRELASPSAGLTYKMLQVPPSFDVTNKTDGSSFTTRSRDAYTVPSRSTKPNTRRLRLGLLPSRDPELPRTANIIRPANHEIWGCATGAEVREFLRSEFPQLPDAVVSDEACEAFAIAEPGAFPSPQYVETVAATVGAARCFLVGDAIHAFPPDLGQGVNAALEDVKTLGDVLDDQNAVAAYQAARAPAAKAIAHLVQRGFPYQYDQSVWRQRLFTVGLVGRVAANALAAKLLPEKIAKRVAPPPAAFSVIDGEDYVGVWKHIKRATRATAALAVAVLARAVI</sequence>
<dbReference type="InterPro" id="IPR002938">
    <property type="entry name" value="FAD-bd"/>
</dbReference>
<keyword evidence="4" id="KW-0521">NADP</keyword>
<protein>
    <recommendedName>
        <fullName evidence="7">FAD-binding domain-containing protein</fullName>
    </recommendedName>
</protein>
<dbReference type="SUPFAM" id="SSF51905">
    <property type="entry name" value="FAD/NAD(P)-binding domain"/>
    <property type="match status" value="1"/>
</dbReference>
<organism evidence="8 9">
    <name type="scientific">Pelagomonas calceolata</name>
    <dbReference type="NCBI Taxonomy" id="35677"/>
    <lineage>
        <taxon>Eukaryota</taxon>
        <taxon>Sar</taxon>
        <taxon>Stramenopiles</taxon>
        <taxon>Ochrophyta</taxon>
        <taxon>Pelagophyceae</taxon>
        <taxon>Pelagomonadales</taxon>
        <taxon>Pelagomonadaceae</taxon>
        <taxon>Pelagomonas</taxon>
    </lineage>
</organism>
<evidence type="ECO:0000256" key="6">
    <source>
        <dbReference type="ARBA" id="ARBA00023033"/>
    </source>
</evidence>
<keyword evidence="6" id="KW-0503">Monooxygenase</keyword>
<dbReference type="Proteomes" id="UP000789595">
    <property type="component" value="Unassembled WGS sequence"/>
</dbReference>
<dbReference type="AlphaFoldDB" id="A0A8J2WWZ2"/>
<dbReference type="InterPro" id="IPR036188">
    <property type="entry name" value="FAD/NAD-bd_sf"/>
</dbReference>
<evidence type="ECO:0000256" key="4">
    <source>
        <dbReference type="ARBA" id="ARBA00022857"/>
    </source>
</evidence>
<feature type="domain" description="FAD-binding" evidence="7">
    <location>
        <begin position="47"/>
        <end position="420"/>
    </location>
</feature>
<comment type="caution">
    <text evidence="8">The sequence shown here is derived from an EMBL/GenBank/DDBJ whole genome shotgun (WGS) entry which is preliminary data.</text>
</comment>
<dbReference type="Pfam" id="PF01494">
    <property type="entry name" value="FAD_binding_3"/>
    <property type="match status" value="1"/>
</dbReference>
<comment type="cofactor">
    <cofactor evidence="1">
        <name>FAD</name>
        <dbReference type="ChEBI" id="CHEBI:57692"/>
    </cofactor>
</comment>
<dbReference type="GO" id="GO:0070189">
    <property type="term" value="P:kynurenine metabolic process"/>
    <property type="evidence" value="ECO:0007669"/>
    <property type="project" value="TreeGrafter"/>
</dbReference>
<evidence type="ECO:0000256" key="1">
    <source>
        <dbReference type="ARBA" id="ARBA00001974"/>
    </source>
</evidence>
<dbReference type="PANTHER" id="PTHR46028:SF2">
    <property type="entry name" value="KYNURENINE 3-MONOOXYGENASE"/>
    <property type="match status" value="1"/>
</dbReference>
<evidence type="ECO:0000313" key="8">
    <source>
        <dbReference type="EMBL" id="CAH0371797.1"/>
    </source>
</evidence>
<dbReference type="EMBL" id="CAKKNE010000003">
    <property type="protein sequence ID" value="CAH0371797.1"/>
    <property type="molecule type" value="Genomic_DNA"/>
</dbReference>
<dbReference type="GO" id="GO:0071949">
    <property type="term" value="F:FAD binding"/>
    <property type="evidence" value="ECO:0007669"/>
    <property type="project" value="InterPro"/>
</dbReference>
<dbReference type="OrthoDB" id="10053569at2759"/>
<reference evidence="8" key="1">
    <citation type="submission" date="2021-11" db="EMBL/GenBank/DDBJ databases">
        <authorList>
            <consortium name="Genoscope - CEA"/>
            <person name="William W."/>
        </authorList>
    </citation>
    <scope>NUCLEOTIDE SEQUENCE</scope>
</reference>
<keyword evidence="9" id="KW-1185">Reference proteome</keyword>
<dbReference type="Gene3D" id="3.50.50.60">
    <property type="entry name" value="FAD/NAD(P)-binding domain"/>
    <property type="match status" value="1"/>
</dbReference>
<dbReference type="PANTHER" id="PTHR46028">
    <property type="entry name" value="KYNURENINE 3-MONOOXYGENASE"/>
    <property type="match status" value="1"/>
</dbReference>
<accession>A0A8J2WWZ2</accession>
<keyword evidence="2" id="KW-0285">Flavoprotein</keyword>
<name>A0A8J2WWZ2_9STRA</name>
<keyword evidence="5" id="KW-0560">Oxidoreductase</keyword>
<evidence type="ECO:0000259" key="7">
    <source>
        <dbReference type="Pfam" id="PF01494"/>
    </source>
</evidence>
<evidence type="ECO:0000256" key="2">
    <source>
        <dbReference type="ARBA" id="ARBA00022630"/>
    </source>
</evidence>
<evidence type="ECO:0000313" key="9">
    <source>
        <dbReference type="Proteomes" id="UP000789595"/>
    </source>
</evidence>
<dbReference type="PRINTS" id="PR00420">
    <property type="entry name" value="RNGMNOXGNASE"/>
</dbReference>
<gene>
    <name evidence="8" type="ORF">PECAL_3P17510</name>
</gene>
<keyword evidence="3" id="KW-0274">FAD</keyword>